<evidence type="ECO:0000256" key="5">
    <source>
        <dbReference type="SAM" id="Coils"/>
    </source>
</evidence>
<evidence type="ECO:0000256" key="6">
    <source>
        <dbReference type="SAM" id="MobiDB-lite"/>
    </source>
</evidence>
<dbReference type="SMART" id="SM00487">
    <property type="entry name" value="DEXDc"/>
    <property type="match status" value="1"/>
</dbReference>
<dbReference type="Proteomes" id="UP001178507">
    <property type="component" value="Unassembled WGS sequence"/>
</dbReference>
<dbReference type="Pfam" id="PF00271">
    <property type="entry name" value="Helicase_C"/>
    <property type="match status" value="1"/>
</dbReference>
<dbReference type="Pfam" id="PF00270">
    <property type="entry name" value="DEAD"/>
    <property type="match status" value="1"/>
</dbReference>
<dbReference type="GO" id="GO:0003676">
    <property type="term" value="F:nucleic acid binding"/>
    <property type="evidence" value="ECO:0007669"/>
    <property type="project" value="InterPro"/>
</dbReference>
<evidence type="ECO:0000256" key="3">
    <source>
        <dbReference type="ARBA" id="ARBA00022806"/>
    </source>
</evidence>
<evidence type="ECO:0008006" key="11">
    <source>
        <dbReference type="Google" id="ProtNLM"/>
    </source>
</evidence>
<dbReference type="SUPFAM" id="SSF52540">
    <property type="entry name" value="P-loop containing nucleoside triphosphate hydrolases"/>
    <property type="match status" value="1"/>
</dbReference>
<dbReference type="EMBL" id="CAUJNA010000007">
    <property type="protein sequence ID" value="CAJ1370301.1"/>
    <property type="molecule type" value="Genomic_DNA"/>
</dbReference>
<feature type="compositionally biased region" description="Basic and acidic residues" evidence="6">
    <location>
        <begin position="438"/>
        <end position="447"/>
    </location>
</feature>
<feature type="domain" description="Helicase C-terminal" evidence="8">
    <location>
        <begin position="1271"/>
        <end position="1451"/>
    </location>
</feature>
<dbReference type="InterPro" id="IPR014001">
    <property type="entry name" value="Helicase_ATP-bd"/>
</dbReference>
<evidence type="ECO:0000259" key="8">
    <source>
        <dbReference type="PROSITE" id="PS51194"/>
    </source>
</evidence>
<keyword evidence="5" id="KW-0175">Coiled coil</keyword>
<dbReference type="InterPro" id="IPR027417">
    <property type="entry name" value="P-loop_NTPase"/>
</dbReference>
<dbReference type="GO" id="GO:0004386">
    <property type="term" value="F:helicase activity"/>
    <property type="evidence" value="ECO:0007669"/>
    <property type="project" value="UniProtKB-KW"/>
</dbReference>
<dbReference type="InterPro" id="IPR011545">
    <property type="entry name" value="DEAD/DEAH_box_helicase_dom"/>
</dbReference>
<dbReference type="GO" id="GO:0005524">
    <property type="term" value="F:ATP binding"/>
    <property type="evidence" value="ECO:0007669"/>
    <property type="project" value="UniProtKB-KW"/>
</dbReference>
<dbReference type="InterPro" id="IPR001650">
    <property type="entry name" value="Helicase_C-like"/>
</dbReference>
<dbReference type="PANTHER" id="PTHR44533">
    <property type="entry name" value="DEAD/H RNA HELICASE, PUTATIVE-RELATED"/>
    <property type="match status" value="1"/>
</dbReference>
<feature type="region of interest" description="Disordered" evidence="6">
    <location>
        <begin position="1"/>
        <end position="43"/>
    </location>
</feature>
<dbReference type="Gene3D" id="3.40.50.300">
    <property type="entry name" value="P-loop containing nucleotide triphosphate hydrolases"/>
    <property type="match status" value="2"/>
</dbReference>
<gene>
    <name evidence="9" type="ORF">EVOR1521_LOCUS895</name>
</gene>
<comment type="caution">
    <text evidence="9">The sequence shown here is derived from an EMBL/GenBank/DDBJ whole genome shotgun (WGS) entry which is preliminary data.</text>
</comment>
<dbReference type="PANTHER" id="PTHR44533:SF4">
    <property type="entry name" value="DEAD_H RNA HELICASE, PUTATIVE-RELATED"/>
    <property type="match status" value="1"/>
</dbReference>
<sequence length="1762" mass="193979">MDTNAESAESSCDSSAPSDNGEEEPDSDATTLADMPEEAGNQPGDMEFISKCVKYMDMLDAALRVASVDLQSCFGTAPMLVDGDALFREVGWDPYTDWSCGGQLLHCVYLAEKIFAGLVERGVQLHLFFFAAELNFLAPRQRLLWLLLCEHFRRAEGQVNGIRHHLFEGSWLDNGGALLSLARATNPSCVLTDFARAAPPLGADDVTLSDLSQVRSCGFVHWLHCKELRAVDLEGLKTDGPRIRASTLELRVPFSVPLRLLSIRCANSTPPEASLCLEPDASLRVSVGLHALGCLSPGQASNEDPTRGLCAVFCACLALMEVLPLEMRSVSRLQPLPDSLGFLNFVSRLQEGMQQALVCLGKAGPAWDRTAGPAWDSTLADIFDGRLLWALTSKCVRGTIVSGDGDLTLSSHSLEFTEGLWHKLHAGNLNDAFQSLEHSETLPDKSPAKATETDSEPQVADLLPVPWVSQALGHGATFACGSNPQRPFAPHHYHSCAPLDAAEPDAFATESSAPVRNLRVENEGRLQDILQTLQPDCRVEFPRKGKMERWMRQIRARGVVFTLAHFTDPTRADAPVTSLSALKELLGPMPRFPIVLSFRMDMSDRYKVKKAQLVAARDQKFLESLLQGSPAPRQTISEKTAPAQLQALRAAAEARLTERPGLGTAPRGTKRIVGSVERVKQQALAAQQKKSAKQSLEQVKSIKEQFKNLSSALKAKEVATLLKRLRRWWEEDSKDAFFEAAKLCTKACPELDESLPQEKSRRKRSFQMLQEVLRACGGPETLQGTELLEKLQKLAQKHLKMPALAVALGASPKAQSKRTPASISGVDPEACAFRFQLRACPEHLARPVGAADSRVQGFKPDLWQSTLLDVVDANQSALVQAPTASGKTFIGFYAMERVLRQGDEGVLVYVCPTKALANQVHAEIQARFSKTYKDGRPFCGIFTRDSRSERCQECQILVTVPQCLIIYMLSPTAKGHGWLERLQYAIVDEVHCLGGEDGSVWEQVLSLLPCPVLALSATLGQGEAFTAWLKDLEAQRGRDLHVVKHFGRFNDLQTWVFDGEGLQHLHPFFALQPLVSAGAPRPNSLHLIPEDALQLYDALGAPQDLAPHAVFDKAWDLGMTEARAWAERVAERFDQASCREQVVQEVAKEAVTAFQQVDAALKTSEEFQYLLENIGALVQELQTADMLPAICFHNGRQGCEKLAMRLGLGLANQEKRWREVNQVDAKLEQLRNRLGAVQASLARVEQLQASGEGGTIKVSGGEMDMIEMEKGIMSEIYRLQAIPREFTWTPAGQQQLTPSYVDEELPRFHHFDHRNPLHQLLLRGIGVHHAGLAAPYRKLVERLFRMQRLGIVVSTSTLALGINMPSKTSVFAGASVYLTPMQFQQEAGRAGRRGFDLRGHTVFFGVRSKEVQQLLVGELPVMQGNEPLTASLALCLATKAQILPTTASAVAGAAGRALCPFACQGASSRAQRANMLCFLMRQLFHEGFLGASGVTDFAGFVAHVWWQEPGNFAFVALLQERGLLTKLCQGPREHLVAVLCHFFNRKQLEGWQCRKKTRPKTSLVVLPPLPPELQMLLRTHTLRTLQLAVAQLRMVVPQLGPGDTLPLTRARPCVVGSGAKSGNDLRSPFVALSRGDDDFGSISELCATAREGLRLDPSMFPAVDDTDEPMLNAYLLDFYRHGQLPALVRHNKIPETDVWKLLEDFMFVLRALASAAKHRHARAQQKGNALELGETDVVSTFATISVEFESIFRARGGQNHTA</sequence>
<dbReference type="PROSITE" id="PS51194">
    <property type="entry name" value="HELICASE_CTER"/>
    <property type="match status" value="1"/>
</dbReference>
<name>A0AA36HJH3_9DINO</name>
<evidence type="ECO:0000256" key="4">
    <source>
        <dbReference type="ARBA" id="ARBA00022840"/>
    </source>
</evidence>
<feature type="region of interest" description="Disordered" evidence="6">
    <location>
        <begin position="438"/>
        <end position="457"/>
    </location>
</feature>
<keyword evidence="2" id="KW-0378">Hydrolase</keyword>
<dbReference type="SMART" id="SM00490">
    <property type="entry name" value="HELICc"/>
    <property type="match status" value="1"/>
</dbReference>
<dbReference type="GO" id="GO:0016787">
    <property type="term" value="F:hydrolase activity"/>
    <property type="evidence" value="ECO:0007669"/>
    <property type="project" value="UniProtKB-KW"/>
</dbReference>
<keyword evidence="1" id="KW-0547">Nucleotide-binding</keyword>
<protein>
    <recommendedName>
        <fullName evidence="11">ATP-dependent RNA helicase DDX60</fullName>
    </recommendedName>
</protein>
<evidence type="ECO:0000256" key="2">
    <source>
        <dbReference type="ARBA" id="ARBA00022801"/>
    </source>
</evidence>
<keyword evidence="10" id="KW-1185">Reference proteome</keyword>
<keyword evidence="3" id="KW-0347">Helicase</keyword>
<accession>A0AA36HJH3</accession>
<feature type="coiled-coil region" evidence="5">
    <location>
        <begin position="1220"/>
        <end position="1247"/>
    </location>
</feature>
<evidence type="ECO:0000259" key="7">
    <source>
        <dbReference type="PROSITE" id="PS51192"/>
    </source>
</evidence>
<dbReference type="FunFam" id="3.40.50.300:FF:001039">
    <property type="entry name" value="ATP-dependent RNA helicase DDX60"/>
    <property type="match status" value="1"/>
</dbReference>
<feature type="domain" description="Helicase ATP-binding" evidence="7">
    <location>
        <begin position="868"/>
        <end position="1037"/>
    </location>
</feature>
<keyword evidence="4" id="KW-0067">ATP-binding</keyword>
<organism evidence="9 10">
    <name type="scientific">Effrenium voratum</name>
    <dbReference type="NCBI Taxonomy" id="2562239"/>
    <lineage>
        <taxon>Eukaryota</taxon>
        <taxon>Sar</taxon>
        <taxon>Alveolata</taxon>
        <taxon>Dinophyceae</taxon>
        <taxon>Suessiales</taxon>
        <taxon>Symbiodiniaceae</taxon>
        <taxon>Effrenium</taxon>
    </lineage>
</organism>
<dbReference type="GO" id="GO:0005737">
    <property type="term" value="C:cytoplasm"/>
    <property type="evidence" value="ECO:0007669"/>
    <property type="project" value="TreeGrafter"/>
</dbReference>
<dbReference type="InterPro" id="IPR052431">
    <property type="entry name" value="SKI2_subfamily_helicases"/>
</dbReference>
<evidence type="ECO:0000313" key="9">
    <source>
        <dbReference type="EMBL" id="CAJ1370301.1"/>
    </source>
</evidence>
<evidence type="ECO:0000256" key="1">
    <source>
        <dbReference type="ARBA" id="ARBA00022741"/>
    </source>
</evidence>
<reference evidence="9" key="1">
    <citation type="submission" date="2023-08" db="EMBL/GenBank/DDBJ databases">
        <authorList>
            <person name="Chen Y."/>
            <person name="Shah S."/>
            <person name="Dougan E. K."/>
            <person name="Thang M."/>
            <person name="Chan C."/>
        </authorList>
    </citation>
    <scope>NUCLEOTIDE SEQUENCE</scope>
</reference>
<feature type="compositionally biased region" description="Low complexity" evidence="6">
    <location>
        <begin position="1"/>
        <end position="19"/>
    </location>
</feature>
<dbReference type="PROSITE" id="PS51192">
    <property type="entry name" value="HELICASE_ATP_BIND_1"/>
    <property type="match status" value="1"/>
</dbReference>
<proteinExistence type="predicted"/>
<evidence type="ECO:0000313" key="10">
    <source>
        <dbReference type="Proteomes" id="UP001178507"/>
    </source>
</evidence>